<feature type="region of interest" description="Disordered" evidence="1">
    <location>
        <begin position="174"/>
        <end position="222"/>
    </location>
</feature>
<feature type="region of interest" description="Disordered" evidence="1">
    <location>
        <begin position="835"/>
        <end position="872"/>
    </location>
</feature>
<feature type="compositionally biased region" description="Polar residues" evidence="1">
    <location>
        <begin position="462"/>
        <end position="496"/>
    </location>
</feature>
<keyword evidence="3" id="KW-1185">Reference proteome</keyword>
<feature type="domain" description="Treslin STD" evidence="2">
    <location>
        <begin position="2"/>
        <end position="98"/>
    </location>
</feature>
<feature type="compositionally biased region" description="Polar residues" evidence="1">
    <location>
        <begin position="612"/>
        <end position="649"/>
    </location>
</feature>
<dbReference type="InterPro" id="IPR026153">
    <property type="entry name" value="Treslin"/>
</dbReference>
<feature type="region of interest" description="Disordered" evidence="1">
    <location>
        <begin position="132"/>
        <end position="161"/>
    </location>
</feature>
<feature type="compositionally biased region" description="Basic residues" evidence="1">
    <location>
        <begin position="182"/>
        <end position="210"/>
    </location>
</feature>
<dbReference type="Proteomes" id="UP000694941">
    <property type="component" value="Unplaced"/>
</dbReference>
<dbReference type="PANTHER" id="PTHR21556">
    <property type="entry name" value="TRESLIN"/>
    <property type="match status" value="1"/>
</dbReference>
<feature type="compositionally biased region" description="Polar residues" evidence="1">
    <location>
        <begin position="591"/>
        <end position="603"/>
    </location>
</feature>
<organism evidence="3 4">
    <name type="scientific">Limulus polyphemus</name>
    <name type="common">Atlantic horseshoe crab</name>
    <dbReference type="NCBI Taxonomy" id="6850"/>
    <lineage>
        <taxon>Eukaryota</taxon>
        <taxon>Metazoa</taxon>
        <taxon>Ecdysozoa</taxon>
        <taxon>Arthropoda</taxon>
        <taxon>Chelicerata</taxon>
        <taxon>Merostomata</taxon>
        <taxon>Xiphosura</taxon>
        <taxon>Limulidae</taxon>
        <taxon>Limulus</taxon>
    </lineage>
</organism>
<dbReference type="RefSeq" id="XP_022258079.1">
    <property type="nucleotide sequence ID" value="XM_022402371.1"/>
</dbReference>
<dbReference type="InterPro" id="IPR053920">
    <property type="entry name" value="Treslin_STD"/>
</dbReference>
<feature type="compositionally biased region" description="Polar residues" evidence="1">
    <location>
        <begin position="548"/>
        <end position="582"/>
    </location>
</feature>
<evidence type="ECO:0000256" key="1">
    <source>
        <dbReference type="SAM" id="MobiDB-lite"/>
    </source>
</evidence>
<feature type="compositionally biased region" description="Low complexity" evidence="1">
    <location>
        <begin position="408"/>
        <end position="418"/>
    </location>
</feature>
<feature type="region of interest" description="Disordered" evidence="1">
    <location>
        <begin position="896"/>
        <end position="925"/>
    </location>
</feature>
<evidence type="ECO:0000313" key="4">
    <source>
        <dbReference type="RefSeq" id="XP_022258079.1"/>
    </source>
</evidence>
<gene>
    <name evidence="4" type="primary">LOC106473986</name>
</gene>
<name>A0ABM1TQC3_LIMPO</name>
<reference evidence="4" key="1">
    <citation type="submission" date="2025-08" db="UniProtKB">
        <authorList>
            <consortium name="RefSeq"/>
        </authorList>
    </citation>
    <scope>IDENTIFICATION</scope>
    <source>
        <tissue evidence="4">Muscle</tissue>
    </source>
</reference>
<feature type="region of interest" description="Disordered" evidence="1">
    <location>
        <begin position="400"/>
        <end position="651"/>
    </location>
</feature>
<feature type="compositionally biased region" description="Low complexity" evidence="1">
    <location>
        <begin position="436"/>
        <end position="453"/>
    </location>
</feature>
<evidence type="ECO:0000313" key="3">
    <source>
        <dbReference type="Proteomes" id="UP000694941"/>
    </source>
</evidence>
<evidence type="ECO:0000259" key="2">
    <source>
        <dbReference type="Pfam" id="PF21855"/>
    </source>
</evidence>
<proteinExistence type="predicted"/>
<feature type="compositionally biased region" description="Polar residues" evidence="1">
    <location>
        <begin position="419"/>
        <end position="435"/>
    </location>
</feature>
<feature type="compositionally biased region" description="Low complexity" evidence="1">
    <location>
        <begin position="137"/>
        <end position="147"/>
    </location>
</feature>
<protein>
    <submittedName>
        <fullName evidence="4">Serine/arginine repetitive matrix protein 2-like isoform X1</fullName>
    </submittedName>
</protein>
<dbReference type="GeneID" id="106473986"/>
<accession>A0ABM1TQC3</accession>
<dbReference type="PANTHER" id="PTHR21556:SF2">
    <property type="entry name" value="TRESLIN"/>
    <property type="match status" value="1"/>
</dbReference>
<dbReference type="Pfam" id="PF21855">
    <property type="entry name" value="Treslin_STD"/>
    <property type="match status" value="1"/>
</dbReference>
<feature type="compositionally biased region" description="Polar residues" evidence="1">
    <location>
        <begin position="527"/>
        <end position="539"/>
    </location>
</feature>
<sequence>MEKHFLLSAKQINSKYEENLESGAKNKRIKEYEMQALLALEMEAAMPSESTVEETIKKIVGLLRTMSFLSGPSVLNEFLLETVKDNYSHNLKDMLLELGEELNIPIFPEIYSPEKPLNDQSEFLGEDLFSEKSIPDSVSSGSTASGTSRHKTSSTSLMRHPSLVDFKQTRQIVVSKYGKKENSRKKTRDKRTTKPSSRRFSPRVAARKSSPRVPKASPKKEVKQVCRNLFNTAKQHRRISFPGGKYDQKCQVTTPRGNRVLKTSFVPETPSHRQGPHVVLRKQARLRSSTQTLLNTDVVEESPDKVLKETEPLLNQRRPFKGLRRSCSFYDTEMSKSRNMEKANARLLAQRIRGCSDVSPHTLFSELWSSPKVCVTSFKDIHKISSNLMIHGASLSYNHKTPTRKMSTSRTHGASSSSIFKTPSRKLSSAPSTHEASSPSTLKTPSKKLSSAPKAHEASPSILKTPSRKLSSTSGTHGASSPSILKTPSKKLSSAPRTHEASPSILKTPSRKLSLAPMTHEALSPSILKTPSKKFSSAPRTHEASPSILKTPSRKLSSAPRSHGASSPSILKTPSKKLSSAPRTHEASPSILKTPNRKFSSASRIHGASPPILNTSLSLLGSPSQNTRSKTPAKQSISSQRNPLTPTSTKKIRSRNLFQDGDLCDGGMLSPCSNVSPEIKKTLRSFREGRSLNCDQNKTCDNEVHWSPKVILTHLNHFHSDKPSLEREENKCSADDIFTSLLEENIDPGSGVINENVKQWTIKTNNKVQENLSLKLPRFTRGKSKEMGVSSDFFTTLTTKSPPYQHPVLERKGESSPSAYKTSLSCVEKLETQMSESDVFGSRKRSSIDECTTKPLQKRRRTGDSSRIKSEVSLSTYSLSGAGQEFESDEVFLVSPFNKTRDPPQSLDNKGVTPRRNSKQNYTPPSALSLLHLTTSPVVMRETNSISVSFDSKKDYEANKCRARRSLCNKLQR</sequence>